<feature type="transmembrane region" description="Helical" evidence="1">
    <location>
        <begin position="51"/>
        <end position="69"/>
    </location>
</feature>
<dbReference type="PANTHER" id="PTHR46663">
    <property type="entry name" value="DIGUANYLATE CYCLASE DGCT-RELATED"/>
    <property type="match status" value="1"/>
</dbReference>
<reference evidence="3 4" key="1">
    <citation type="journal article" date="2009" name="Int. J. Syst. Evol. Microbiol.">
        <title>Paenibacillus contaminans sp. nov., isolated from a contaminated laboratory plate.</title>
        <authorList>
            <person name="Chou J.H."/>
            <person name="Lee J.H."/>
            <person name="Lin M.C."/>
            <person name="Chang P.S."/>
            <person name="Arun A.B."/>
            <person name="Young C.C."/>
            <person name="Chen W.M."/>
        </authorList>
    </citation>
    <scope>NUCLEOTIDE SEQUENCE [LARGE SCALE GENOMIC DNA]</scope>
    <source>
        <strain evidence="3 4">CKOBP-6</strain>
    </source>
</reference>
<dbReference type="InterPro" id="IPR052163">
    <property type="entry name" value="DGC-Regulatory_Protein"/>
</dbReference>
<organism evidence="3 4">
    <name type="scientific">Paenibacillus contaminans</name>
    <dbReference type="NCBI Taxonomy" id="450362"/>
    <lineage>
        <taxon>Bacteria</taxon>
        <taxon>Bacillati</taxon>
        <taxon>Bacillota</taxon>
        <taxon>Bacilli</taxon>
        <taxon>Bacillales</taxon>
        <taxon>Paenibacillaceae</taxon>
        <taxon>Paenibacillus</taxon>
    </lineage>
</organism>
<dbReference type="PROSITE" id="PS50887">
    <property type="entry name" value="GGDEF"/>
    <property type="match status" value="1"/>
</dbReference>
<dbReference type="InterPro" id="IPR000160">
    <property type="entry name" value="GGDEF_dom"/>
</dbReference>
<gene>
    <name evidence="3" type="ORF">DQG23_20515</name>
</gene>
<dbReference type="Gene3D" id="3.30.70.270">
    <property type="match status" value="1"/>
</dbReference>
<feature type="transmembrane region" description="Helical" evidence="1">
    <location>
        <begin position="20"/>
        <end position="39"/>
    </location>
</feature>
<dbReference type="InterPro" id="IPR043128">
    <property type="entry name" value="Rev_trsase/Diguanyl_cyclase"/>
</dbReference>
<evidence type="ECO:0000256" key="1">
    <source>
        <dbReference type="SAM" id="Phobius"/>
    </source>
</evidence>
<proteinExistence type="predicted"/>
<keyword evidence="1" id="KW-1133">Transmembrane helix</keyword>
<comment type="caution">
    <text evidence="3">The sequence shown here is derived from an EMBL/GenBank/DDBJ whole genome shotgun (WGS) entry which is preliminary data.</text>
</comment>
<keyword evidence="1" id="KW-0472">Membrane</keyword>
<dbReference type="SUPFAM" id="SSF55073">
    <property type="entry name" value="Nucleotide cyclase"/>
    <property type="match status" value="1"/>
</dbReference>
<dbReference type="PANTHER" id="PTHR46663:SF2">
    <property type="entry name" value="GGDEF DOMAIN-CONTAINING PROTEIN"/>
    <property type="match status" value="1"/>
</dbReference>
<dbReference type="Pfam" id="PF00990">
    <property type="entry name" value="GGDEF"/>
    <property type="match status" value="1"/>
</dbReference>
<keyword evidence="1" id="KW-0812">Transmembrane</keyword>
<dbReference type="FunFam" id="3.30.70.270:FF:000001">
    <property type="entry name" value="Diguanylate cyclase domain protein"/>
    <property type="match status" value="1"/>
</dbReference>
<feature type="domain" description="GGDEF" evidence="2">
    <location>
        <begin position="109"/>
        <end position="235"/>
    </location>
</feature>
<protein>
    <submittedName>
        <fullName evidence="3">GGDEF domain-containing protein</fullName>
    </submittedName>
</protein>
<dbReference type="Proteomes" id="UP000250369">
    <property type="component" value="Unassembled WGS sequence"/>
</dbReference>
<dbReference type="AlphaFoldDB" id="A0A329MHU3"/>
<dbReference type="InterPro" id="IPR029787">
    <property type="entry name" value="Nucleotide_cyclase"/>
</dbReference>
<keyword evidence="4" id="KW-1185">Reference proteome</keyword>
<dbReference type="SMART" id="SM00267">
    <property type="entry name" value="GGDEF"/>
    <property type="match status" value="1"/>
</dbReference>
<sequence length="235" mass="27015">MRLPGQRMIPKWRGEWSSFVKYTGRIAITTVILVLIASARIYGNLYYDVPMFKPPTIGILALLICWWLGSQYDKVKFYSEKDILTGIHNRRFVVQKFPKLLMQMSKRNRKLTMLLIDIDNFKVVNDTYGHEKGDKVLQYIAKTLLSSTSKKDIVARWAGDEFLIISPCSNENTGEIIMNRVQHALRKSFDEIAIDVSVSIGASMYPRDAETLDALLHAADRKMYSMKSQSKPRTK</sequence>
<evidence type="ECO:0000259" key="2">
    <source>
        <dbReference type="PROSITE" id="PS50887"/>
    </source>
</evidence>
<accession>A0A329MHU3</accession>
<dbReference type="NCBIfam" id="TIGR00254">
    <property type="entry name" value="GGDEF"/>
    <property type="match status" value="1"/>
</dbReference>
<evidence type="ECO:0000313" key="3">
    <source>
        <dbReference type="EMBL" id="RAV19384.1"/>
    </source>
</evidence>
<name>A0A329MHU3_9BACL</name>
<dbReference type="EMBL" id="QMFB01000012">
    <property type="protein sequence ID" value="RAV19384.1"/>
    <property type="molecule type" value="Genomic_DNA"/>
</dbReference>
<evidence type="ECO:0000313" key="4">
    <source>
        <dbReference type="Proteomes" id="UP000250369"/>
    </source>
</evidence>
<dbReference type="CDD" id="cd01949">
    <property type="entry name" value="GGDEF"/>
    <property type="match status" value="1"/>
</dbReference>